<dbReference type="EMBL" id="MZMU01000003">
    <property type="protein sequence ID" value="RXT28729.1"/>
    <property type="molecule type" value="Genomic_DNA"/>
</dbReference>
<dbReference type="AlphaFoldDB" id="A0A4Q1UA06"/>
<proteinExistence type="predicted"/>
<evidence type="ECO:0000313" key="2">
    <source>
        <dbReference type="Proteomes" id="UP000290767"/>
    </source>
</evidence>
<gene>
    <name evidence="1" type="ORF">B5P46_08115</name>
</gene>
<name>A0A4Q1UA06_RHILE</name>
<accession>A0A4Q1UA06</accession>
<dbReference type="Proteomes" id="UP000290767">
    <property type="component" value="Unassembled WGS sequence"/>
</dbReference>
<comment type="caution">
    <text evidence="1">The sequence shown here is derived from an EMBL/GenBank/DDBJ whole genome shotgun (WGS) entry which is preliminary data.</text>
</comment>
<evidence type="ECO:0000313" key="1">
    <source>
        <dbReference type="EMBL" id="RXT28729.1"/>
    </source>
</evidence>
<organism evidence="1 2">
    <name type="scientific">Rhizobium leguminosarum</name>
    <dbReference type="NCBI Taxonomy" id="384"/>
    <lineage>
        <taxon>Bacteria</taxon>
        <taxon>Pseudomonadati</taxon>
        <taxon>Pseudomonadota</taxon>
        <taxon>Alphaproteobacteria</taxon>
        <taxon>Hyphomicrobiales</taxon>
        <taxon>Rhizobiaceae</taxon>
        <taxon>Rhizobium/Agrobacterium group</taxon>
        <taxon>Rhizobium</taxon>
    </lineage>
</organism>
<sequence length="109" mass="12046">MCKRAFLSESNICQTKPGGNRPPAFVELAHSSASSSALCRGSATYQPAVDARDKPEHDERGVAACLHVLDKPSVTSVRAPGTLRNRTGRRRRGYRRRCGCRGSCNRSWW</sequence>
<reference evidence="1 2" key="1">
    <citation type="submission" date="2017-03" db="EMBL/GenBank/DDBJ databases">
        <authorList>
            <person name="Safronova V.I."/>
            <person name="Sazanova A.L."/>
            <person name="Chirak E.R."/>
        </authorList>
    </citation>
    <scope>NUCLEOTIDE SEQUENCE [LARGE SCALE GENOMIC DNA]</scope>
    <source>
        <strain evidence="1 2">Tri-43</strain>
    </source>
</reference>
<protein>
    <submittedName>
        <fullName evidence="1">Uncharacterized protein</fullName>
    </submittedName>
</protein>